<keyword evidence="10" id="KW-0175">Coiled coil</keyword>
<evidence type="ECO:0000256" key="7">
    <source>
        <dbReference type="ARBA" id="ARBA00023204"/>
    </source>
</evidence>
<dbReference type="Proteomes" id="UP001155500">
    <property type="component" value="Unassembled WGS sequence"/>
</dbReference>
<evidence type="ECO:0000256" key="2">
    <source>
        <dbReference type="ARBA" id="ARBA00009441"/>
    </source>
</evidence>
<evidence type="ECO:0000313" key="12">
    <source>
        <dbReference type="EMBL" id="MDG6894619.1"/>
    </source>
</evidence>
<gene>
    <name evidence="12" type="ORF">A6A20_03020</name>
</gene>
<evidence type="ECO:0000256" key="10">
    <source>
        <dbReference type="SAM" id="Coils"/>
    </source>
</evidence>
<dbReference type="PANTHER" id="PTHR11059">
    <property type="entry name" value="DNA REPAIR PROTEIN RECN"/>
    <property type="match status" value="1"/>
</dbReference>
<dbReference type="GO" id="GO:0006281">
    <property type="term" value="P:DNA repair"/>
    <property type="evidence" value="ECO:0007669"/>
    <property type="project" value="UniProtKB-KW"/>
</dbReference>
<keyword evidence="4" id="KW-0547">Nucleotide-binding</keyword>
<dbReference type="CDD" id="cd03241">
    <property type="entry name" value="ABC_RecN"/>
    <property type="match status" value="2"/>
</dbReference>
<feature type="coiled-coil region" evidence="10">
    <location>
        <begin position="252"/>
        <end position="293"/>
    </location>
</feature>
<evidence type="ECO:0000256" key="9">
    <source>
        <dbReference type="PIRNR" id="PIRNR003128"/>
    </source>
</evidence>
<feature type="domain" description="RecF/RecN/SMC N-terminal" evidence="11">
    <location>
        <begin position="1"/>
        <end position="510"/>
    </location>
</feature>
<comment type="similarity">
    <text evidence="2 9">Belongs to the RecN family.</text>
</comment>
<organism evidence="12 13">
    <name type="scientific">Volucribacter amazonae</name>
    <dbReference type="NCBI Taxonomy" id="256731"/>
    <lineage>
        <taxon>Bacteria</taxon>
        <taxon>Pseudomonadati</taxon>
        <taxon>Pseudomonadota</taxon>
        <taxon>Gammaproteobacteria</taxon>
        <taxon>Pasteurellales</taxon>
        <taxon>Pasteurellaceae</taxon>
        <taxon>Volucribacter</taxon>
    </lineage>
</organism>
<sequence length="559" mass="62665">MLTQITINNFAIVRQLNTEFQAGMSAITGETGAGKSIGIDALGLCLGNRTEMSMLRNNNERAEVTASFTIQTNSQADLWLKQYDLQDQDNPTECILRRIINTDGRSKAFINNTPVPVSQLKDIGQYLTQINGQHSSQQLLKSDYQMQLLDNFCGHTSLLQQMQQDYQQWKTLQAELQQLQQQRTEHEARKQLLQYQVSELDEFNLLEGEYEELEADHKRLSNSEELTRLSQSLTMLLSENDAINIDSMLYRATQYLSELASLDERYQSIENMLQEALIQVQEASSEISHLSNDLEQDPELLQHIEQRMGQAIQLARKHYVQPEELVQHHQQLKRELGQLGDFSEQEQALQIQVKEAYQHVLTTAEKLSQSRGQGANKLAQQVTKSIKHLAMENAEFFIEINHQASKISQKGADSIMFTLRSNLGQPVQPLAKIASGGELSRIALAIQVLTADNSAIPTLIFDEIDVGISGATASVVGKLLRKLGEKCQVICVTHLPQVASHAHQQFSVEKSVVDEKTETKMTALSSQQRVKALARLLAGSKKISDSALANAQEMLDLVA</sequence>
<evidence type="ECO:0000256" key="1">
    <source>
        <dbReference type="ARBA" id="ARBA00003618"/>
    </source>
</evidence>
<proteinExistence type="inferred from homology"/>
<dbReference type="InterPro" id="IPR027417">
    <property type="entry name" value="P-loop_NTPase"/>
</dbReference>
<keyword evidence="5 9" id="KW-0227">DNA damage</keyword>
<evidence type="ECO:0000256" key="6">
    <source>
        <dbReference type="ARBA" id="ARBA00022840"/>
    </source>
</evidence>
<dbReference type="AlphaFoldDB" id="A0A9X4PCA7"/>
<dbReference type="FunFam" id="3.40.50.300:FF:000356">
    <property type="entry name" value="DNA repair protein RecN"/>
    <property type="match status" value="1"/>
</dbReference>
<dbReference type="PIRSF" id="PIRSF003128">
    <property type="entry name" value="RecN"/>
    <property type="match status" value="1"/>
</dbReference>
<evidence type="ECO:0000256" key="3">
    <source>
        <dbReference type="ARBA" id="ARBA00021315"/>
    </source>
</evidence>
<protein>
    <recommendedName>
        <fullName evidence="3 9">DNA repair protein RecN</fullName>
    </recommendedName>
    <alternativeName>
        <fullName evidence="8 9">Recombination protein N</fullName>
    </alternativeName>
</protein>
<evidence type="ECO:0000256" key="5">
    <source>
        <dbReference type="ARBA" id="ARBA00022763"/>
    </source>
</evidence>
<dbReference type="SUPFAM" id="SSF52540">
    <property type="entry name" value="P-loop containing nucleoside triphosphate hydrolases"/>
    <property type="match status" value="2"/>
</dbReference>
<keyword evidence="7 9" id="KW-0234">DNA repair</keyword>
<dbReference type="InterPro" id="IPR003395">
    <property type="entry name" value="RecF/RecN/SMC_N"/>
</dbReference>
<dbReference type="NCBIfam" id="TIGR00634">
    <property type="entry name" value="recN"/>
    <property type="match status" value="1"/>
</dbReference>
<keyword evidence="13" id="KW-1185">Reference proteome</keyword>
<evidence type="ECO:0000313" key="13">
    <source>
        <dbReference type="Proteomes" id="UP001155500"/>
    </source>
</evidence>
<accession>A0A9X4PCA7</accession>
<dbReference type="NCBIfam" id="NF008121">
    <property type="entry name" value="PRK10869.1"/>
    <property type="match status" value="1"/>
</dbReference>
<dbReference type="PANTHER" id="PTHR11059:SF0">
    <property type="entry name" value="DNA REPAIR PROTEIN RECN"/>
    <property type="match status" value="1"/>
</dbReference>
<dbReference type="EMBL" id="LWID01000001">
    <property type="protein sequence ID" value="MDG6894619.1"/>
    <property type="molecule type" value="Genomic_DNA"/>
</dbReference>
<dbReference type="GO" id="GO:0005524">
    <property type="term" value="F:ATP binding"/>
    <property type="evidence" value="ECO:0007669"/>
    <property type="project" value="UniProtKB-KW"/>
</dbReference>
<comment type="caution">
    <text evidence="12">The sequence shown here is derived from an EMBL/GenBank/DDBJ whole genome shotgun (WGS) entry which is preliminary data.</text>
</comment>
<keyword evidence="6" id="KW-0067">ATP-binding</keyword>
<name>A0A9X4PCA7_9PAST</name>
<comment type="function">
    <text evidence="1 9">May be involved in recombinational repair of damaged DNA.</text>
</comment>
<dbReference type="FunFam" id="3.40.50.300:FF:000319">
    <property type="entry name" value="DNA repair protein RecN"/>
    <property type="match status" value="1"/>
</dbReference>
<dbReference type="RefSeq" id="WP_279572091.1">
    <property type="nucleotide sequence ID" value="NZ_LWID01000001.1"/>
</dbReference>
<evidence type="ECO:0000256" key="4">
    <source>
        <dbReference type="ARBA" id="ARBA00022741"/>
    </source>
</evidence>
<dbReference type="GO" id="GO:0043590">
    <property type="term" value="C:bacterial nucleoid"/>
    <property type="evidence" value="ECO:0007669"/>
    <property type="project" value="TreeGrafter"/>
</dbReference>
<feature type="coiled-coil region" evidence="10">
    <location>
        <begin position="159"/>
        <end position="223"/>
    </location>
</feature>
<dbReference type="GO" id="GO:0009432">
    <property type="term" value="P:SOS response"/>
    <property type="evidence" value="ECO:0007669"/>
    <property type="project" value="TreeGrafter"/>
</dbReference>
<dbReference type="Pfam" id="PF02463">
    <property type="entry name" value="SMC_N"/>
    <property type="match status" value="1"/>
</dbReference>
<dbReference type="GO" id="GO:0006310">
    <property type="term" value="P:DNA recombination"/>
    <property type="evidence" value="ECO:0007669"/>
    <property type="project" value="InterPro"/>
</dbReference>
<dbReference type="InterPro" id="IPR004604">
    <property type="entry name" value="DNA_recomb/repair_RecN"/>
</dbReference>
<dbReference type="Gene3D" id="3.40.50.300">
    <property type="entry name" value="P-loop containing nucleotide triphosphate hydrolases"/>
    <property type="match status" value="2"/>
</dbReference>
<evidence type="ECO:0000259" key="11">
    <source>
        <dbReference type="Pfam" id="PF02463"/>
    </source>
</evidence>
<reference evidence="12" key="1">
    <citation type="submission" date="2016-03" db="EMBL/GenBank/DDBJ databases">
        <title>Co-evolution between Pasteurellaceae and their hosts.</title>
        <authorList>
            <person name="Hansen M.J."/>
            <person name="Bojesen A.M."/>
            <person name="Planet P."/>
        </authorList>
    </citation>
    <scope>NUCLEOTIDE SEQUENCE</scope>
    <source>
        <strain evidence="12">146/S8/89</strain>
    </source>
</reference>
<evidence type="ECO:0000256" key="8">
    <source>
        <dbReference type="ARBA" id="ARBA00033408"/>
    </source>
</evidence>